<dbReference type="AlphaFoldDB" id="A0A4Q7IYY8"/>
<feature type="transmembrane region" description="Helical" evidence="6">
    <location>
        <begin position="69"/>
        <end position="102"/>
    </location>
</feature>
<keyword evidence="2 6" id="KW-0812">Transmembrane</keyword>
<evidence type="ECO:0000256" key="1">
    <source>
        <dbReference type="ARBA" id="ARBA00004141"/>
    </source>
</evidence>
<keyword evidence="3 6" id="KW-1133">Transmembrane helix</keyword>
<keyword evidence="5" id="KW-0175">Coiled coil</keyword>
<reference evidence="8 9" key="1">
    <citation type="submission" date="2019-02" db="EMBL/GenBank/DDBJ databases">
        <title>Draft genome sequence of Amycolatopsis sp. 8-3EHSu isolated from roots of Suaeda maritima.</title>
        <authorList>
            <person name="Duangmal K."/>
            <person name="Chantavorakit T."/>
        </authorList>
    </citation>
    <scope>NUCLEOTIDE SEQUENCE [LARGE SCALE GENOMIC DNA]</scope>
    <source>
        <strain evidence="8 9">8-3EHSu</strain>
    </source>
</reference>
<evidence type="ECO:0000256" key="6">
    <source>
        <dbReference type="SAM" id="Phobius"/>
    </source>
</evidence>
<dbReference type="Proteomes" id="UP000292003">
    <property type="component" value="Unassembled WGS sequence"/>
</dbReference>
<evidence type="ECO:0000256" key="3">
    <source>
        <dbReference type="ARBA" id="ARBA00022989"/>
    </source>
</evidence>
<dbReference type="EMBL" id="SFCC01000018">
    <property type="protein sequence ID" value="RZQ60220.1"/>
    <property type="molecule type" value="Genomic_DNA"/>
</dbReference>
<gene>
    <name evidence="8" type="ORF">EWH70_29985</name>
</gene>
<feature type="domain" description="Integral membrane bound transporter" evidence="7">
    <location>
        <begin position="30"/>
        <end position="152"/>
    </location>
</feature>
<comment type="caution">
    <text evidence="8">The sequence shown here is derived from an EMBL/GenBank/DDBJ whole genome shotgun (WGS) entry which is preliminary data.</text>
</comment>
<proteinExistence type="predicted"/>
<evidence type="ECO:0000313" key="9">
    <source>
        <dbReference type="Proteomes" id="UP000292003"/>
    </source>
</evidence>
<sequence>MDRFAPGPLLRRHSGTLIQSAKAAVAAVAAWLIAAELLRLPQPFLAPYAAVFLMEPTVYRSFTTAVRQVAAVAAGVLLAAAVGTVVPVQSAAIGVAVLIGLVLGSWRRMGDSGIWIGVTALLLLSYGTTGNELLLVDRLIESALGAAIGLAVNVVILPPAYVREPARAVQRLARELSDLLTDLSRAMDADEPPEEKENWSRRARDAEARVRAAEDAIGWASESVVANPRRIALRERPAPARAQEVLASLRAAWPHIRQLCEAVEAVLTGHEPFAQPSRANREAVASLLDALGRAVTACAERDHAALREAHHDTETALDRLHRGIADVPDERAGLGAVILPARTVLAQLSC</sequence>
<feature type="transmembrane region" description="Helical" evidence="6">
    <location>
        <begin position="143"/>
        <end position="162"/>
    </location>
</feature>
<accession>A0A4Q7IYY8</accession>
<feature type="transmembrane region" description="Helical" evidence="6">
    <location>
        <begin position="21"/>
        <end position="38"/>
    </location>
</feature>
<dbReference type="GO" id="GO:0016020">
    <property type="term" value="C:membrane"/>
    <property type="evidence" value="ECO:0007669"/>
    <property type="project" value="UniProtKB-SubCell"/>
</dbReference>
<dbReference type="OrthoDB" id="4458428at2"/>
<feature type="coiled-coil region" evidence="5">
    <location>
        <begin position="169"/>
        <end position="216"/>
    </location>
</feature>
<feature type="transmembrane region" description="Helical" evidence="6">
    <location>
        <begin position="44"/>
        <end position="62"/>
    </location>
</feature>
<keyword evidence="9" id="KW-1185">Reference proteome</keyword>
<evidence type="ECO:0000259" key="7">
    <source>
        <dbReference type="Pfam" id="PF13515"/>
    </source>
</evidence>
<organism evidence="8 9">
    <name type="scientific">Amycolatopsis suaedae</name>
    <dbReference type="NCBI Taxonomy" id="2510978"/>
    <lineage>
        <taxon>Bacteria</taxon>
        <taxon>Bacillati</taxon>
        <taxon>Actinomycetota</taxon>
        <taxon>Actinomycetes</taxon>
        <taxon>Pseudonocardiales</taxon>
        <taxon>Pseudonocardiaceae</taxon>
        <taxon>Amycolatopsis</taxon>
    </lineage>
</organism>
<evidence type="ECO:0000313" key="8">
    <source>
        <dbReference type="EMBL" id="RZQ60220.1"/>
    </source>
</evidence>
<dbReference type="InterPro" id="IPR049453">
    <property type="entry name" value="Memb_transporter_dom"/>
</dbReference>
<evidence type="ECO:0000256" key="2">
    <source>
        <dbReference type="ARBA" id="ARBA00022692"/>
    </source>
</evidence>
<keyword evidence="4 6" id="KW-0472">Membrane</keyword>
<protein>
    <recommendedName>
        <fullName evidence="7">Integral membrane bound transporter domain-containing protein</fullName>
    </recommendedName>
</protein>
<dbReference type="Pfam" id="PF13515">
    <property type="entry name" value="FUSC_2"/>
    <property type="match status" value="1"/>
</dbReference>
<name>A0A4Q7IYY8_9PSEU</name>
<dbReference type="RefSeq" id="WP_130478921.1">
    <property type="nucleotide sequence ID" value="NZ_SFCC01000018.1"/>
</dbReference>
<evidence type="ECO:0000256" key="4">
    <source>
        <dbReference type="ARBA" id="ARBA00023136"/>
    </source>
</evidence>
<comment type="subcellular location">
    <subcellularLocation>
        <location evidence="1">Membrane</location>
        <topology evidence="1">Multi-pass membrane protein</topology>
    </subcellularLocation>
</comment>
<evidence type="ECO:0000256" key="5">
    <source>
        <dbReference type="SAM" id="Coils"/>
    </source>
</evidence>
<feature type="transmembrane region" description="Helical" evidence="6">
    <location>
        <begin position="114"/>
        <end position="136"/>
    </location>
</feature>